<dbReference type="AlphaFoldDB" id="A0AAV7KKL0"/>
<proteinExistence type="predicted"/>
<dbReference type="Proteomes" id="UP001165289">
    <property type="component" value="Unassembled WGS sequence"/>
</dbReference>
<name>A0AAV7KKL0_9METZ</name>
<evidence type="ECO:0008006" key="3">
    <source>
        <dbReference type="Google" id="ProtNLM"/>
    </source>
</evidence>
<evidence type="ECO:0000313" key="2">
    <source>
        <dbReference type="Proteomes" id="UP001165289"/>
    </source>
</evidence>
<accession>A0AAV7KKL0</accession>
<comment type="caution">
    <text evidence="1">The sequence shown here is derived from an EMBL/GenBank/DDBJ whole genome shotgun (WGS) entry which is preliminary data.</text>
</comment>
<protein>
    <recommendedName>
        <fullName evidence="3">HAT C-terminal dimerisation domain-containing protein</fullName>
    </recommendedName>
</protein>
<dbReference type="EMBL" id="JAKMXF010000007">
    <property type="protein sequence ID" value="KAI6661791.1"/>
    <property type="molecule type" value="Genomic_DNA"/>
</dbReference>
<evidence type="ECO:0000313" key="1">
    <source>
        <dbReference type="EMBL" id="KAI6661791.1"/>
    </source>
</evidence>
<sequence length="307" mass="35740">MVRTFEITEAIYSNYQAIIELLRTVQCSTEFSGEQVVQSTGLLATLIKLEFRFCLIFMKKLLLTIEPADKILQSRDAGLKNAMEIINSVFKNINKLQNPDAFSGIVSEAKSILLHDEDDMSRPIRRKKPNCLYNDYILTESTTKEHDTLESLFIDTIHIACREFEMRFFENNMLLQAVDSIEEFDIDKLYPLSELGISLPSIEELSVVKEFMKDKTNILEELYKYRQPFNNTYNLFATVATFGCSTSMCESSFSVLTRVSRPQRNMSEIRCSNLVFLAFESRYAKKMDVEKFLLKFSRKKDRRLRLF</sequence>
<reference evidence="1 2" key="1">
    <citation type="journal article" date="2023" name="BMC Biol.">
        <title>The compact genome of the sponge Oopsacas minuta (Hexactinellida) is lacking key metazoan core genes.</title>
        <authorList>
            <person name="Santini S."/>
            <person name="Schenkelaars Q."/>
            <person name="Jourda C."/>
            <person name="Duchesne M."/>
            <person name="Belahbib H."/>
            <person name="Rocher C."/>
            <person name="Selva M."/>
            <person name="Riesgo A."/>
            <person name="Vervoort M."/>
            <person name="Leys S.P."/>
            <person name="Kodjabachian L."/>
            <person name="Le Bivic A."/>
            <person name="Borchiellini C."/>
            <person name="Claverie J.M."/>
            <person name="Renard E."/>
        </authorList>
    </citation>
    <scope>NUCLEOTIDE SEQUENCE [LARGE SCALE GENOMIC DNA]</scope>
    <source>
        <strain evidence="1">SPO-2</strain>
    </source>
</reference>
<organism evidence="1 2">
    <name type="scientific">Oopsacas minuta</name>
    <dbReference type="NCBI Taxonomy" id="111878"/>
    <lineage>
        <taxon>Eukaryota</taxon>
        <taxon>Metazoa</taxon>
        <taxon>Porifera</taxon>
        <taxon>Hexactinellida</taxon>
        <taxon>Hexasterophora</taxon>
        <taxon>Lyssacinosida</taxon>
        <taxon>Leucopsacidae</taxon>
        <taxon>Oopsacas</taxon>
    </lineage>
</organism>
<keyword evidence="2" id="KW-1185">Reference proteome</keyword>
<gene>
    <name evidence="1" type="ORF">LOD99_9858</name>
</gene>